<dbReference type="FunFam" id="1.10.260.40:FF:000002">
    <property type="entry name" value="HTH-type transcriptional repressor PurR"/>
    <property type="match status" value="1"/>
</dbReference>
<feature type="domain" description="HTH lacI-type" evidence="4">
    <location>
        <begin position="2"/>
        <end position="56"/>
    </location>
</feature>
<dbReference type="PANTHER" id="PTHR30146">
    <property type="entry name" value="LACI-RELATED TRANSCRIPTIONAL REPRESSOR"/>
    <property type="match status" value="1"/>
</dbReference>
<dbReference type="Proteomes" id="UP000256561">
    <property type="component" value="Unassembled WGS sequence"/>
</dbReference>
<comment type="caution">
    <text evidence="6">The sequence shown here is derived from an EMBL/GenBank/DDBJ whole genome shotgun (WGS) entry which is preliminary data.</text>
</comment>
<dbReference type="InterPro" id="IPR001387">
    <property type="entry name" value="Cro/C1-type_HTH"/>
</dbReference>
<dbReference type="RefSeq" id="WP_115592759.1">
    <property type="nucleotide sequence ID" value="NZ_QRHA01000004.1"/>
</dbReference>
<dbReference type="Gene3D" id="3.40.50.2300">
    <property type="match status" value="2"/>
</dbReference>
<dbReference type="PRINTS" id="PR00036">
    <property type="entry name" value="HTHLACI"/>
</dbReference>
<dbReference type="SMART" id="SM00354">
    <property type="entry name" value="HTH_LACI"/>
    <property type="match status" value="1"/>
</dbReference>
<dbReference type="OrthoDB" id="9798934at2"/>
<dbReference type="SUPFAM" id="SSF53822">
    <property type="entry name" value="Periplasmic binding protein-like I"/>
    <property type="match status" value="1"/>
</dbReference>
<keyword evidence="3" id="KW-0804">Transcription</keyword>
<dbReference type="CDD" id="cd06270">
    <property type="entry name" value="PBP1_GalS-like"/>
    <property type="match status" value="1"/>
</dbReference>
<reference evidence="7" key="1">
    <citation type="submission" date="2018-08" db="EMBL/GenBank/DDBJ databases">
        <authorList>
            <person name="Zhang J."/>
            <person name="Du Z.-J."/>
        </authorList>
    </citation>
    <scope>NUCLEOTIDE SEQUENCE [LARGE SCALE GENOMIC DNA]</scope>
    <source>
        <strain evidence="7">KCTC 52655</strain>
    </source>
</reference>
<dbReference type="Gene3D" id="1.10.260.40">
    <property type="entry name" value="lambda repressor-like DNA-binding domains"/>
    <property type="match status" value="1"/>
</dbReference>
<dbReference type="InterPro" id="IPR028082">
    <property type="entry name" value="Peripla_BP_I"/>
</dbReference>
<evidence type="ECO:0000256" key="1">
    <source>
        <dbReference type="ARBA" id="ARBA00023015"/>
    </source>
</evidence>
<dbReference type="PROSITE" id="PS50932">
    <property type="entry name" value="HTH_LACI_2"/>
    <property type="match status" value="1"/>
</dbReference>
<gene>
    <name evidence="6" type="ORF">DXV75_07410</name>
</gene>
<keyword evidence="7" id="KW-1185">Reference proteome</keyword>
<evidence type="ECO:0000259" key="5">
    <source>
        <dbReference type="PROSITE" id="PS50943"/>
    </source>
</evidence>
<dbReference type="InterPro" id="IPR010982">
    <property type="entry name" value="Lambda_DNA-bd_dom_sf"/>
</dbReference>
<dbReference type="SUPFAM" id="SSF47413">
    <property type="entry name" value="lambda repressor-like DNA-binding domains"/>
    <property type="match status" value="1"/>
</dbReference>
<keyword evidence="1" id="KW-0805">Transcription regulation</keyword>
<name>A0A3D8M9V9_9ALTE</name>
<dbReference type="Pfam" id="PF00356">
    <property type="entry name" value="LacI"/>
    <property type="match status" value="1"/>
</dbReference>
<dbReference type="GO" id="GO:0000976">
    <property type="term" value="F:transcription cis-regulatory region binding"/>
    <property type="evidence" value="ECO:0007669"/>
    <property type="project" value="TreeGrafter"/>
</dbReference>
<evidence type="ECO:0000256" key="3">
    <source>
        <dbReference type="ARBA" id="ARBA00023163"/>
    </source>
</evidence>
<dbReference type="GO" id="GO:0003700">
    <property type="term" value="F:DNA-binding transcription factor activity"/>
    <property type="evidence" value="ECO:0007669"/>
    <property type="project" value="TreeGrafter"/>
</dbReference>
<dbReference type="PROSITE" id="PS50943">
    <property type="entry name" value="HTH_CROC1"/>
    <property type="match status" value="1"/>
</dbReference>
<evidence type="ECO:0000259" key="4">
    <source>
        <dbReference type="PROSITE" id="PS50932"/>
    </source>
</evidence>
<dbReference type="CDD" id="cd01392">
    <property type="entry name" value="HTH_LacI"/>
    <property type="match status" value="1"/>
</dbReference>
<accession>A0A3D8M9V9</accession>
<sequence length="334" mass="36932">MATIYQVAELAGVSLSTVSRVINGRKTVNPELREKVEQAMRKLNYRPNSVARSLASSRSDSVGLLISELDTPFFGEMMQAVEATLRAANKHVIITVGHNNPEQELDGLEFLISRNCDALIMHVEALSDDQLRQINQDRIPIALVNRVVEGLESHCITLDNEMGGYLATRHLIDLGHTQIACIAGPGNKQDAVKRLEGHKRALKEVGLPFKASLVYEGDYTEVEGVNGFKWLSRKTANFTALVCANDWMASGAISAAREAGLSLPEDLSIIGFDNVLFAHHLFPKLTTIKNPIYQMGEMAASAVLQRVYRQKVVVQNTFIPELVERDSAIPWVQK</sequence>
<evidence type="ECO:0000313" key="7">
    <source>
        <dbReference type="Proteomes" id="UP000256561"/>
    </source>
</evidence>
<dbReference type="Pfam" id="PF13377">
    <property type="entry name" value="Peripla_BP_3"/>
    <property type="match status" value="1"/>
</dbReference>
<organism evidence="6 7">
    <name type="scientific">Alteromonas aestuariivivens</name>
    <dbReference type="NCBI Taxonomy" id="1938339"/>
    <lineage>
        <taxon>Bacteria</taxon>
        <taxon>Pseudomonadati</taxon>
        <taxon>Pseudomonadota</taxon>
        <taxon>Gammaproteobacteria</taxon>
        <taxon>Alteromonadales</taxon>
        <taxon>Alteromonadaceae</taxon>
        <taxon>Alteromonas/Salinimonas group</taxon>
        <taxon>Alteromonas</taxon>
    </lineage>
</organism>
<evidence type="ECO:0000256" key="2">
    <source>
        <dbReference type="ARBA" id="ARBA00023125"/>
    </source>
</evidence>
<protein>
    <submittedName>
        <fullName evidence="6">LacI family DNA-binding transcriptional regulator</fullName>
    </submittedName>
</protein>
<evidence type="ECO:0000313" key="6">
    <source>
        <dbReference type="EMBL" id="RDV26807.1"/>
    </source>
</evidence>
<keyword evidence="2 6" id="KW-0238">DNA-binding</keyword>
<dbReference type="InterPro" id="IPR000843">
    <property type="entry name" value="HTH_LacI"/>
</dbReference>
<feature type="domain" description="HTH cro/C1-type" evidence="5">
    <location>
        <begin position="3"/>
        <end position="46"/>
    </location>
</feature>
<dbReference type="AlphaFoldDB" id="A0A3D8M9V9"/>
<proteinExistence type="predicted"/>
<dbReference type="PANTHER" id="PTHR30146:SF109">
    <property type="entry name" value="HTH-TYPE TRANSCRIPTIONAL REGULATOR GALS"/>
    <property type="match status" value="1"/>
</dbReference>
<dbReference type="EMBL" id="QRHA01000004">
    <property type="protein sequence ID" value="RDV26807.1"/>
    <property type="molecule type" value="Genomic_DNA"/>
</dbReference>
<dbReference type="InterPro" id="IPR046335">
    <property type="entry name" value="LacI/GalR-like_sensor"/>
</dbReference>